<dbReference type="KEGG" id="awo:Awo_c21010"/>
<dbReference type="STRING" id="931626.Awo_c21010"/>
<keyword evidence="1" id="KW-0472">Membrane</keyword>
<dbReference type="AlphaFoldDB" id="H6LBC2"/>
<dbReference type="Proteomes" id="UP000007177">
    <property type="component" value="Chromosome"/>
</dbReference>
<reference evidence="3" key="1">
    <citation type="submission" date="2011-07" db="EMBL/GenBank/DDBJ databases">
        <title>Complete genome sequence of Acetobacterium woodii.</title>
        <authorList>
            <person name="Poehlein A."/>
            <person name="Schmidt S."/>
            <person name="Kaster A.-K."/>
            <person name="Goenrich M."/>
            <person name="Vollmers J."/>
            <person name="Thuermer A."/>
            <person name="Gottschalk G."/>
            <person name="Thauer R.K."/>
            <person name="Daniel R."/>
            <person name="Mueller V."/>
        </authorList>
    </citation>
    <scope>NUCLEOTIDE SEQUENCE [LARGE SCALE GENOMIC DNA]</scope>
    <source>
        <strain evidence="3">ATCC 29683 / DSM 1030 / JCM 2381 / KCTC 1655 / WB1</strain>
    </source>
</reference>
<feature type="transmembrane region" description="Helical" evidence="1">
    <location>
        <begin position="359"/>
        <end position="383"/>
    </location>
</feature>
<organism evidence="2 3">
    <name type="scientific">Acetobacterium woodii (strain ATCC 29683 / DSM 1030 / JCM 2381 / KCTC 1655 / WB1)</name>
    <dbReference type="NCBI Taxonomy" id="931626"/>
    <lineage>
        <taxon>Bacteria</taxon>
        <taxon>Bacillati</taxon>
        <taxon>Bacillota</taxon>
        <taxon>Clostridia</taxon>
        <taxon>Eubacteriales</taxon>
        <taxon>Eubacteriaceae</taxon>
        <taxon>Acetobacterium</taxon>
    </lineage>
</organism>
<protein>
    <submittedName>
        <fullName evidence="2">Putative membrane protein</fullName>
    </submittedName>
</protein>
<feature type="transmembrane region" description="Helical" evidence="1">
    <location>
        <begin position="240"/>
        <end position="256"/>
    </location>
</feature>
<keyword evidence="1" id="KW-0812">Transmembrane</keyword>
<keyword evidence="3" id="KW-1185">Reference proteome</keyword>
<proteinExistence type="predicted"/>
<evidence type="ECO:0000313" key="2">
    <source>
        <dbReference type="EMBL" id="AFA48877.1"/>
    </source>
</evidence>
<evidence type="ECO:0000313" key="3">
    <source>
        <dbReference type="Proteomes" id="UP000007177"/>
    </source>
</evidence>
<feature type="transmembrane region" description="Helical" evidence="1">
    <location>
        <begin position="64"/>
        <end position="80"/>
    </location>
</feature>
<dbReference type="HOGENOM" id="CLU_651557_0_0_9"/>
<feature type="transmembrane region" description="Helical" evidence="1">
    <location>
        <begin position="211"/>
        <end position="234"/>
    </location>
</feature>
<feature type="transmembrane region" description="Helical" evidence="1">
    <location>
        <begin position="86"/>
        <end position="102"/>
    </location>
</feature>
<dbReference type="RefSeq" id="WP_014356477.1">
    <property type="nucleotide sequence ID" value="NC_016894.1"/>
</dbReference>
<gene>
    <name evidence="2" type="ordered locus">Awo_c21010</name>
</gene>
<dbReference type="OrthoDB" id="2087216at2"/>
<keyword evidence="1" id="KW-1133">Transmembrane helix</keyword>
<dbReference type="eggNOG" id="ENOG5033BXM">
    <property type="taxonomic scope" value="Bacteria"/>
</dbReference>
<feature type="transmembrane region" description="Helical" evidence="1">
    <location>
        <begin position="12"/>
        <end position="29"/>
    </location>
</feature>
<accession>H6LBC2</accession>
<sequence>MKENIKINLVKMMSIFYAIISVISLQPYFVWNNKYAVYAISFLCMVFFFVLIKMSETKVDVKDLLIIIIYVVLIYFNASIDNLKVLFGLLFLQIPIIVYLLGNDELKTNTYKYFVILFAISLIPGMIIFVFNLFGIDFPYTLIKPLNELKGGYYKCYYVAVVYAANVTKYGSILFTRMCGIYDEPGVAGTICGLILIIEKLDIKKSFANKVLLIAGLLSFSMAFYILLLFNILINKKFKLLAFIVVVLTILNFSPFNKQYGLFDKILFDRVKITNFKLSGDNRSSAQLDYAYNRFLKGDMITILTGKGQGYVKDHVDGGGSSSYKILILERGMIFFLLYLFLIALLYYKNTNNLKNYYIYLAILLSIYQRPDVFILAYIVLIVGGTRSNSESDTKTIEGVEKKDNKNILVKQESKLKLTPN</sequence>
<name>H6LBC2_ACEWD</name>
<feature type="transmembrane region" description="Helical" evidence="1">
    <location>
        <begin position="328"/>
        <end position="347"/>
    </location>
</feature>
<feature type="transmembrane region" description="Helical" evidence="1">
    <location>
        <begin position="114"/>
        <end position="136"/>
    </location>
</feature>
<dbReference type="EMBL" id="CP002987">
    <property type="protein sequence ID" value="AFA48877.1"/>
    <property type="molecule type" value="Genomic_DNA"/>
</dbReference>
<evidence type="ECO:0000256" key="1">
    <source>
        <dbReference type="SAM" id="Phobius"/>
    </source>
</evidence>
<feature type="transmembrane region" description="Helical" evidence="1">
    <location>
        <begin position="35"/>
        <end position="52"/>
    </location>
</feature>
<reference evidence="2 3" key="2">
    <citation type="journal article" date="2012" name="PLoS ONE">
        <title>An ancient pathway combining carbon dioxide fixation with the generation and utilization of a sodium ion gradient for ATP synthesis.</title>
        <authorList>
            <person name="Poehlein A."/>
            <person name="Schmidt S."/>
            <person name="Kaster A.K."/>
            <person name="Goenrich M."/>
            <person name="Vollmers J."/>
            <person name="Thurmer A."/>
            <person name="Bertsch J."/>
            <person name="Schuchmann K."/>
            <person name="Voigt B."/>
            <person name="Hecker M."/>
            <person name="Daniel R."/>
            <person name="Thauer R.K."/>
            <person name="Gottschalk G."/>
            <person name="Muller V."/>
        </authorList>
    </citation>
    <scope>NUCLEOTIDE SEQUENCE [LARGE SCALE GENOMIC DNA]</scope>
    <source>
        <strain evidence="3">ATCC 29683 / DSM 1030 / JCM 2381 / KCTC 1655 / WB1</strain>
    </source>
</reference>